<dbReference type="InterPro" id="IPR011805">
    <property type="entry name" value="RNase_R"/>
</dbReference>
<evidence type="ECO:0000256" key="2">
    <source>
        <dbReference type="ARBA" id="ARBA00004496"/>
    </source>
</evidence>
<accession>A0A4R0XTR8</accession>
<comment type="similarity">
    <text evidence="8">Belongs to the RNR ribonuclease family. RNase R subfamily.</text>
</comment>
<dbReference type="PROSITE" id="PS01175">
    <property type="entry name" value="RIBONUCLEASE_II"/>
    <property type="match status" value="1"/>
</dbReference>
<dbReference type="Pfam" id="PF00773">
    <property type="entry name" value="RNB"/>
    <property type="match status" value="1"/>
</dbReference>
<dbReference type="NCBIfam" id="TIGR00358">
    <property type="entry name" value="3_prime_RNase"/>
    <property type="match status" value="1"/>
</dbReference>
<dbReference type="PANTHER" id="PTHR23355:SF9">
    <property type="entry name" value="DIS3-LIKE EXONUCLEASE 2"/>
    <property type="match status" value="1"/>
</dbReference>
<keyword evidence="9" id="KW-0175">Coiled coil</keyword>
<dbReference type="RefSeq" id="WP_131613427.1">
    <property type="nucleotide sequence ID" value="NZ_PSZP01000012.1"/>
</dbReference>
<dbReference type="GO" id="GO:0005829">
    <property type="term" value="C:cytosol"/>
    <property type="evidence" value="ECO:0007669"/>
    <property type="project" value="TreeGrafter"/>
</dbReference>
<dbReference type="OrthoDB" id="9764149at2"/>
<evidence type="ECO:0000256" key="6">
    <source>
        <dbReference type="ARBA" id="ARBA00022839"/>
    </source>
</evidence>
<sequence>MDKKLILKIMDQNPRSFGWIARKMNIKQEDNRKFSGFLNNLVKQGELFTTRERQFYKPKVLETIEGVIRMTSKGFGFVDREDGESVFIGPGATNKAFDKDTVKIKIFQDPTKADAYSGFVTEIVKRFRTLIVGTVVKFGDNFGFKPLDDRVNAMFRFVNTEGLKVDYIIKAKIVEYQDRFTMLDSVLEIGHKDDARVDIQSAIENANIPYMWEQPVLDEANNDIPDTIDNESKEGREDIRDRLIVTIDGDDTKDFDDAIEVRKLENGNYMLGVHIADVTHYVKEGTEIDNEALVRGTSVYLADRVIPMLPEKLSNGICSLNPHVDRFVLSCDMEINQRGETVKHRIYPAIINSKHRLTYKEVNDYYKGDKKYPEAKDLEELLDVARELTEKIRKFKLKEGYIDFEIEESKLIIDENGKTVDIVPRPRGESEMMIEDFMVRANETVAKHTVDAKVPFIYRVHDKPDMEKIVALQQVVKALGLEVHIPQEPNPKDFSKSINDLKQYRFDDFMKIMMLRTMQKAIYQKDNIGHFGLASKNYTHFTSPIRRYPDLMVHRMLREYFFEGKLNRKDHFDSILDNIAKENSLSEQKAMELERKVADIKKAEYYTKFIGKKLHGQIVSIQKFGFFVEFEDKVNGLVHITTLTDSKYDLSQNGLQLTGKDRKFLIGDMVDVVVTKTSKTEGKIDLVLADLADKQDISSSPKGRFNGKGNRKK</sequence>
<keyword evidence="5 8" id="KW-0378">Hydrolase</keyword>
<dbReference type="NCBIfam" id="TIGR02063">
    <property type="entry name" value="RNase_R"/>
    <property type="match status" value="1"/>
</dbReference>
<dbReference type="SUPFAM" id="SSF50249">
    <property type="entry name" value="Nucleic acid-binding proteins"/>
    <property type="match status" value="4"/>
</dbReference>
<dbReference type="EMBL" id="PSZP01000012">
    <property type="protein sequence ID" value="TCG11167.1"/>
    <property type="molecule type" value="Genomic_DNA"/>
</dbReference>
<comment type="catalytic activity">
    <reaction evidence="1 8">
        <text>Exonucleolytic cleavage in the 3'- to 5'-direction to yield nucleoside 5'-phosphates.</text>
        <dbReference type="EC" id="3.1.13.1"/>
    </reaction>
</comment>
<evidence type="ECO:0000256" key="1">
    <source>
        <dbReference type="ARBA" id="ARBA00001849"/>
    </source>
</evidence>
<dbReference type="Pfam" id="PF00575">
    <property type="entry name" value="S1"/>
    <property type="match status" value="1"/>
</dbReference>
<evidence type="ECO:0000313" key="11">
    <source>
        <dbReference type="EMBL" id="TCG11167.1"/>
    </source>
</evidence>
<comment type="function">
    <text evidence="8">3'-5' exoribonuclease that releases 5'-nucleoside monophosphates and is involved in maturation of structured RNAs.</text>
</comment>
<keyword evidence="4 8" id="KW-0540">Nuclease</keyword>
<dbReference type="AlphaFoldDB" id="A0A4R0XTR8"/>
<dbReference type="GO" id="GO:0006402">
    <property type="term" value="P:mRNA catabolic process"/>
    <property type="evidence" value="ECO:0007669"/>
    <property type="project" value="TreeGrafter"/>
</dbReference>
<feature type="domain" description="S1 motif" evidence="10">
    <location>
        <begin position="611"/>
        <end position="689"/>
    </location>
</feature>
<keyword evidence="3 8" id="KW-0963">Cytoplasm</keyword>
<evidence type="ECO:0000256" key="8">
    <source>
        <dbReference type="HAMAP-Rule" id="MF_01895"/>
    </source>
</evidence>
<evidence type="ECO:0000259" key="10">
    <source>
        <dbReference type="PROSITE" id="PS50126"/>
    </source>
</evidence>
<evidence type="ECO:0000313" key="12">
    <source>
        <dbReference type="Proteomes" id="UP000291072"/>
    </source>
</evidence>
<proteinExistence type="inferred from homology"/>
<dbReference type="SMART" id="SM00316">
    <property type="entry name" value="S1"/>
    <property type="match status" value="1"/>
</dbReference>
<keyword evidence="12" id="KW-1185">Reference proteome</keyword>
<evidence type="ECO:0000256" key="7">
    <source>
        <dbReference type="ARBA" id="ARBA00022884"/>
    </source>
</evidence>
<dbReference type="InterPro" id="IPR012340">
    <property type="entry name" value="NA-bd_OB-fold"/>
</dbReference>
<dbReference type="Gene3D" id="2.40.50.140">
    <property type="entry name" value="Nucleic acid-binding proteins"/>
    <property type="match status" value="2"/>
</dbReference>
<dbReference type="InterPro" id="IPR003029">
    <property type="entry name" value="S1_domain"/>
</dbReference>
<protein>
    <recommendedName>
        <fullName evidence="8">Ribonuclease R</fullName>
        <shortName evidence="8">RNase R</shortName>
        <ecNumber evidence="8">3.1.13.1</ecNumber>
    </recommendedName>
</protein>
<evidence type="ECO:0000256" key="4">
    <source>
        <dbReference type="ARBA" id="ARBA00022722"/>
    </source>
</evidence>
<comment type="subcellular location">
    <subcellularLocation>
        <location evidence="2 8">Cytoplasm</location>
    </subcellularLocation>
</comment>
<dbReference type="Proteomes" id="UP000291072">
    <property type="component" value="Unassembled WGS sequence"/>
</dbReference>
<evidence type="ECO:0000256" key="9">
    <source>
        <dbReference type="SAM" id="Coils"/>
    </source>
</evidence>
<feature type="coiled-coil region" evidence="9">
    <location>
        <begin position="576"/>
        <end position="603"/>
    </location>
</feature>
<comment type="caution">
    <text evidence="11">The sequence shown here is derived from an EMBL/GenBank/DDBJ whole genome shotgun (WGS) entry which is preliminary data.</text>
</comment>
<organism evidence="11 12">
    <name type="scientific">Mycoplasma todarodis</name>
    <dbReference type="NCBI Taxonomy" id="1937191"/>
    <lineage>
        <taxon>Bacteria</taxon>
        <taxon>Bacillati</taxon>
        <taxon>Mycoplasmatota</taxon>
        <taxon>Mollicutes</taxon>
        <taxon>Mycoplasmataceae</taxon>
        <taxon>Mycoplasma</taxon>
    </lineage>
</organism>
<dbReference type="InterPro" id="IPR004476">
    <property type="entry name" value="RNase_II/RNase_R"/>
</dbReference>
<evidence type="ECO:0000256" key="3">
    <source>
        <dbReference type="ARBA" id="ARBA00022490"/>
    </source>
</evidence>
<dbReference type="PANTHER" id="PTHR23355">
    <property type="entry name" value="RIBONUCLEASE"/>
    <property type="match status" value="1"/>
</dbReference>
<dbReference type="GO" id="GO:0008859">
    <property type="term" value="F:exoribonuclease II activity"/>
    <property type="evidence" value="ECO:0007669"/>
    <property type="project" value="UniProtKB-UniRule"/>
</dbReference>
<dbReference type="GO" id="GO:0003723">
    <property type="term" value="F:RNA binding"/>
    <property type="evidence" value="ECO:0007669"/>
    <property type="project" value="UniProtKB-UniRule"/>
</dbReference>
<dbReference type="InterPro" id="IPR013223">
    <property type="entry name" value="RNase_B_OB_dom"/>
</dbReference>
<dbReference type="Pfam" id="PF08206">
    <property type="entry name" value="OB_RNB"/>
    <property type="match status" value="1"/>
</dbReference>
<dbReference type="SMART" id="SM00955">
    <property type="entry name" value="RNB"/>
    <property type="match status" value="1"/>
</dbReference>
<dbReference type="InterPro" id="IPR001900">
    <property type="entry name" value="RNase_II/R"/>
</dbReference>
<gene>
    <name evidence="8 11" type="primary">rnr</name>
    <name evidence="11" type="ORF">C4B25_02190</name>
</gene>
<dbReference type="InterPro" id="IPR050180">
    <property type="entry name" value="RNR_Ribonuclease"/>
</dbReference>
<evidence type="ECO:0000256" key="5">
    <source>
        <dbReference type="ARBA" id="ARBA00022801"/>
    </source>
</evidence>
<keyword evidence="6 8" id="KW-0269">Exonuclease</keyword>
<dbReference type="EC" id="3.1.13.1" evidence="8"/>
<keyword evidence="7 8" id="KW-0694">RNA-binding</keyword>
<dbReference type="InterPro" id="IPR022966">
    <property type="entry name" value="RNase_II/R_CS"/>
</dbReference>
<reference evidence="11 12" key="1">
    <citation type="submission" date="2018-02" db="EMBL/GenBank/DDBJ databases">
        <title>Mycoplasma marinum and Mycoplasma todarodis sp. nov., moderately halophilic and psychrotolerant mycoplasmas isolated from cephalopods.</title>
        <authorList>
            <person name="Viver T."/>
        </authorList>
    </citation>
    <scope>NUCLEOTIDE SEQUENCE [LARGE SCALE GENOMIC DNA]</scope>
    <source>
        <strain evidence="11 12">5H</strain>
    </source>
</reference>
<dbReference type="HAMAP" id="MF_01895">
    <property type="entry name" value="RNase_R"/>
    <property type="match status" value="1"/>
</dbReference>
<dbReference type="PROSITE" id="PS50126">
    <property type="entry name" value="S1"/>
    <property type="match status" value="1"/>
</dbReference>
<name>A0A4R0XTR8_9MOLU</name>